<evidence type="ECO:0000313" key="1">
    <source>
        <dbReference type="Proteomes" id="UP000046392"/>
    </source>
</evidence>
<protein>
    <submittedName>
        <fullName evidence="2">Transposase</fullName>
    </submittedName>
</protein>
<sequence length="47" mass="5622">MNALIPNHLLRLLAEKNRKPYYSYRKLEIQKRAYPVMHTAVNVLKII</sequence>
<reference evidence="2" key="1">
    <citation type="submission" date="2017-02" db="UniProtKB">
        <authorList>
            <consortium name="WormBaseParasite"/>
        </authorList>
    </citation>
    <scope>IDENTIFICATION</scope>
</reference>
<keyword evidence="1" id="KW-1185">Reference proteome</keyword>
<evidence type="ECO:0000313" key="2">
    <source>
        <dbReference type="WBParaSite" id="SPAL_0001770900.1"/>
    </source>
</evidence>
<dbReference type="WBParaSite" id="SPAL_0001770900.1">
    <property type="protein sequence ID" value="SPAL_0001770900.1"/>
    <property type="gene ID" value="SPAL_0001770900"/>
</dbReference>
<organism evidence="1 2">
    <name type="scientific">Strongyloides papillosus</name>
    <name type="common">Intestinal threadworm</name>
    <dbReference type="NCBI Taxonomy" id="174720"/>
    <lineage>
        <taxon>Eukaryota</taxon>
        <taxon>Metazoa</taxon>
        <taxon>Ecdysozoa</taxon>
        <taxon>Nematoda</taxon>
        <taxon>Chromadorea</taxon>
        <taxon>Rhabditida</taxon>
        <taxon>Tylenchina</taxon>
        <taxon>Panagrolaimomorpha</taxon>
        <taxon>Strongyloidoidea</taxon>
        <taxon>Strongyloididae</taxon>
        <taxon>Strongyloides</taxon>
    </lineage>
</organism>
<dbReference type="AlphaFoldDB" id="A0A0N5CIQ4"/>
<dbReference type="Proteomes" id="UP000046392">
    <property type="component" value="Unplaced"/>
</dbReference>
<name>A0A0N5CIQ4_STREA</name>
<accession>A0A0N5CIQ4</accession>
<proteinExistence type="predicted"/>